<dbReference type="Proteomes" id="UP001372338">
    <property type="component" value="Unassembled WGS sequence"/>
</dbReference>
<feature type="compositionally biased region" description="Polar residues" evidence="1">
    <location>
        <begin position="171"/>
        <end position="212"/>
    </location>
</feature>
<dbReference type="GO" id="GO:0005634">
    <property type="term" value="C:nucleus"/>
    <property type="evidence" value="ECO:0007669"/>
    <property type="project" value="TreeGrafter"/>
</dbReference>
<dbReference type="EMBL" id="JAYWIO010000004">
    <property type="protein sequence ID" value="KAK7267173.1"/>
    <property type="molecule type" value="Genomic_DNA"/>
</dbReference>
<feature type="compositionally biased region" description="Basic and acidic residues" evidence="1">
    <location>
        <begin position="279"/>
        <end position="288"/>
    </location>
</feature>
<feature type="compositionally biased region" description="Polar residues" evidence="1">
    <location>
        <begin position="220"/>
        <end position="230"/>
    </location>
</feature>
<evidence type="ECO:0000259" key="2">
    <source>
        <dbReference type="Pfam" id="PF10453"/>
    </source>
</evidence>
<keyword evidence="4" id="KW-1185">Reference proteome</keyword>
<name>A0AAN9I4H5_CROPI</name>
<dbReference type="GO" id="GO:0003723">
    <property type="term" value="F:RNA binding"/>
    <property type="evidence" value="ECO:0007669"/>
    <property type="project" value="InterPro"/>
</dbReference>
<feature type="compositionally biased region" description="Basic and acidic residues" evidence="1">
    <location>
        <begin position="316"/>
        <end position="330"/>
    </location>
</feature>
<comment type="caution">
    <text evidence="3">The sequence shown here is derived from an EMBL/GenBank/DDBJ whole genome shotgun (WGS) entry which is preliminary data.</text>
</comment>
<evidence type="ECO:0000256" key="1">
    <source>
        <dbReference type="SAM" id="MobiDB-lite"/>
    </source>
</evidence>
<feature type="compositionally biased region" description="Polar residues" evidence="1">
    <location>
        <begin position="290"/>
        <end position="300"/>
    </location>
</feature>
<dbReference type="GO" id="GO:0000492">
    <property type="term" value="P:box C/D snoRNP assembly"/>
    <property type="evidence" value="ECO:0007669"/>
    <property type="project" value="TreeGrafter"/>
</dbReference>
<dbReference type="PANTHER" id="PTHR13309:SF0">
    <property type="entry name" value="FMR1-INTERACTING PROTEIN NUFIP1"/>
    <property type="match status" value="1"/>
</dbReference>
<accession>A0AAN9I4H5</accession>
<dbReference type="Pfam" id="PF10453">
    <property type="entry name" value="NUFIP1"/>
    <property type="match status" value="1"/>
</dbReference>
<feature type="compositionally biased region" description="Acidic residues" evidence="1">
    <location>
        <begin position="506"/>
        <end position="523"/>
    </location>
</feature>
<feature type="domain" description="FMR1-interacting protein 1 conserved" evidence="2">
    <location>
        <begin position="282"/>
        <end position="328"/>
    </location>
</feature>
<proteinExistence type="predicted"/>
<dbReference type="PANTHER" id="PTHR13309">
    <property type="entry name" value="NUCLEAR FRAGILE X MENTAL RETARDATION PROTEIN INTERACTING PROTEIN 1"/>
    <property type="match status" value="1"/>
</dbReference>
<dbReference type="AlphaFoldDB" id="A0AAN9I4H5"/>
<sequence length="530" mass="60213">MNTAPPLPFMNAANHMIPLQNNNHMHLPHMAQSFVGLGPQNPVYPFQGQQVTQSVPQMNLSQLHGQILAQGIMNMLQQQQQPNMNMNMNMSNMNMVNGQFCAPYPVQNMNQQLPMQMPNPSQVIPYGMRPGSRPMFGFPNQMPQAMVPQNPIFSPNPQMGLVPGNQVRPPVNQNEKNANAFSPQQSQRSDNSASRNPNSVTTSPGNPNSNVKTYVPHSNWKGSPNQNLKNKPNGEGFQGGFQKSKFHDINNGKNKSGFHKEQRGKGPKNRMSGHFGSDSIEHKQEPKRSSPVTYTEQEIQQWREARRKNHPSNNNIDKKQSKHQKDSKVVDREVLQKELKEVLAKQAELGVEVAEIPSYYLKDAKNQGHQGEGKNTFREKRKFKNKFNKKSNRNGRFGKKQKFADEDFSSSPSINKREPTLLQKLLNIDIKRDKSHLFQVFRFMVINSLFKDFPDKPLMYPSVVVKEIGTEGVAEEKHCHIRKDVLGQGDEKTVLVNHINDNCHDSEDEESDEDENDSVEHEEDGQIIKD</sequence>
<evidence type="ECO:0000313" key="4">
    <source>
        <dbReference type="Proteomes" id="UP001372338"/>
    </source>
</evidence>
<feature type="region of interest" description="Disordered" evidence="1">
    <location>
        <begin position="141"/>
        <end position="330"/>
    </location>
</feature>
<feature type="region of interest" description="Disordered" evidence="1">
    <location>
        <begin position="501"/>
        <end position="530"/>
    </location>
</feature>
<organism evidence="3 4">
    <name type="scientific">Crotalaria pallida</name>
    <name type="common">Smooth rattlebox</name>
    <name type="synonym">Crotalaria striata</name>
    <dbReference type="NCBI Taxonomy" id="3830"/>
    <lineage>
        <taxon>Eukaryota</taxon>
        <taxon>Viridiplantae</taxon>
        <taxon>Streptophyta</taxon>
        <taxon>Embryophyta</taxon>
        <taxon>Tracheophyta</taxon>
        <taxon>Spermatophyta</taxon>
        <taxon>Magnoliopsida</taxon>
        <taxon>eudicotyledons</taxon>
        <taxon>Gunneridae</taxon>
        <taxon>Pentapetalae</taxon>
        <taxon>rosids</taxon>
        <taxon>fabids</taxon>
        <taxon>Fabales</taxon>
        <taxon>Fabaceae</taxon>
        <taxon>Papilionoideae</taxon>
        <taxon>50 kb inversion clade</taxon>
        <taxon>genistoids sensu lato</taxon>
        <taxon>core genistoids</taxon>
        <taxon>Crotalarieae</taxon>
        <taxon>Crotalaria</taxon>
    </lineage>
</organism>
<reference evidence="3 4" key="1">
    <citation type="submission" date="2024-01" db="EMBL/GenBank/DDBJ databases">
        <title>The genomes of 5 underutilized Papilionoideae crops provide insights into root nodulation and disease resistanc.</title>
        <authorList>
            <person name="Yuan L."/>
        </authorList>
    </citation>
    <scope>NUCLEOTIDE SEQUENCE [LARGE SCALE GENOMIC DNA]</scope>
    <source>
        <strain evidence="3">ZHUSHIDOU_FW_LH</strain>
        <tissue evidence="3">Leaf</tissue>
    </source>
</reference>
<evidence type="ECO:0000313" key="3">
    <source>
        <dbReference type="EMBL" id="KAK7267173.1"/>
    </source>
</evidence>
<dbReference type="InterPro" id="IPR019496">
    <property type="entry name" value="NUFIP1_cons_dom"/>
</dbReference>
<gene>
    <name evidence="3" type="ORF">RIF29_19838</name>
</gene>
<dbReference type="InterPro" id="IPR039136">
    <property type="entry name" value="NUFIP1-like"/>
</dbReference>
<protein>
    <recommendedName>
        <fullName evidence="2">FMR1-interacting protein 1 conserved domain-containing protein</fullName>
    </recommendedName>
</protein>